<comment type="caution">
    <text evidence="1">The sequence shown here is derived from an EMBL/GenBank/DDBJ whole genome shotgun (WGS) entry which is preliminary data.</text>
</comment>
<evidence type="ECO:0000313" key="1">
    <source>
        <dbReference type="EMBL" id="MCY1139897.1"/>
    </source>
</evidence>
<reference evidence="1" key="1">
    <citation type="submission" date="2022-11" db="EMBL/GenBank/DDBJ databases">
        <authorList>
            <person name="Somphong A."/>
            <person name="Phongsopitanun W."/>
        </authorList>
    </citation>
    <scope>NUCLEOTIDE SEQUENCE</scope>
    <source>
        <strain evidence="1">Pm04-4</strain>
    </source>
</reference>
<keyword evidence="2" id="KW-1185">Reference proteome</keyword>
<evidence type="ECO:0000313" key="2">
    <source>
        <dbReference type="Proteomes" id="UP001151002"/>
    </source>
</evidence>
<protein>
    <recommendedName>
        <fullName evidence="3">Secreted protein</fullName>
    </recommendedName>
</protein>
<name>A0ABT4B083_9ACTN</name>
<dbReference type="EMBL" id="JAPNTZ010000006">
    <property type="protein sequence ID" value="MCY1139897.1"/>
    <property type="molecule type" value="Genomic_DNA"/>
</dbReference>
<proteinExistence type="predicted"/>
<dbReference type="Proteomes" id="UP001151002">
    <property type="component" value="Unassembled WGS sequence"/>
</dbReference>
<evidence type="ECO:0008006" key="3">
    <source>
        <dbReference type="Google" id="ProtNLM"/>
    </source>
</evidence>
<dbReference type="RefSeq" id="WP_267564052.1">
    <property type="nucleotide sequence ID" value="NZ_JAPNTZ010000006.1"/>
</dbReference>
<accession>A0ABT4B083</accession>
<organism evidence="1 2">
    <name type="scientific">Paractinoplanes pyxinae</name>
    <dbReference type="NCBI Taxonomy" id="2997416"/>
    <lineage>
        <taxon>Bacteria</taxon>
        <taxon>Bacillati</taxon>
        <taxon>Actinomycetota</taxon>
        <taxon>Actinomycetes</taxon>
        <taxon>Micromonosporales</taxon>
        <taxon>Micromonosporaceae</taxon>
        <taxon>Paractinoplanes</taxon>
    </lineage>
</organism>
<sequence length="73" mass="7248">MIVWGRGGEGLRRLWLGVALGLEAVDQCQAGGGGGVGVLGSSAAQAAQLGGVSLLQAPGAMAFVFATEFFVRG</sequence>
<gene>
    <name evidence="1" type="ORF">OWR29_17990</name>
</gene>